<keyword evidence="2" id="KW-1185">Reference proteome</keyword>
<reference evidence="1 2" key="1">
    <citation type="submission" date="2021-01" db="EMBL/GenBank/DDBJ databases">
        <title>Actinoplanes sp. nov. LDG1-06 isolated from lichen.</title>
        <authorList>
            <person name="Saeng-In P."/>
            <person name="Phongsopitanun W."/>
            <person name="Kanchanasin P."/>
            <person name="Yuki M."/>
            <person name="Kudo T."/>
            <person name="Ohkuma M."/>
            <person name="Tanasupawat S."/>
        </authorList>
    </citation>
    <scope>NUCLEOTIDE SEQUENCE [LARGE SCALE GENOMIC DNA]</scope>
    <source>
        <strain evidence="1 2">LDG1-06</strain>
    </source>
</reference>
<dbReference type="Proteomes" id="UP000632138">
    <property type="component" value="Unassembled WGS sequence"/>
</dbReference>
<gene>
    <name evidence="1" type="ORF">JIG36_20225</name>
</gene>
<proteinExistence type="predicted"/>
<evidence type="ECO:0000313" key="2">
    <source>
        <dbReference type="Proteomes" id="UP000632138"/>
    </source>
</evidence>
<name>A0ABS2ADH8_9ACTN</name>
<evidence type="ECO:0008006" key="3">
    <source>
        <dbReference type="Google" id="ProtNLM"/>
    </source>
</evidence>
<dbReference type="RefSeq" id="WP_203377916.1">
    <property type="nucleotide sequence ID" value="NZ_JAENHP010000006.1"/>
</dbReference>
<dbReference type="EMBL" id="JAENHP010000006">
    <property type="protein sequence ID" value="MBM2617887.1"/>
    <property type="molecule type" value="Genomic_DNA"/>
</dbReference>
<organism evidence="1 2">
    <name type="scientific">Paractinoplanes ovalisporus</name>
    <dbReference type="NCBI Taxonomy" id="2810368"/>
    <lineage>
        <taxon>Bacteria</taxon>
        <taxon>Bacillati</taxon>
        <taxon>Actinomycetota</taxon>
        <taxon>Actinomycetes</taxon>
        <taxon>Micromonosporales</taxon>
        <taxon>Micromonosporaceae</taxon>
        <taxon>Paractinoplanes</taxon>
    </lineage>
</organism>
<sequence>MGLNCELSPLVFAELYRMLAGSSAHADLLEERLDEIGQDLSWLTEAADRYEKTWQRDLEFTTEPLDDAHALLASWLLAPLRAGGSSYDFGVDLRTRVTERVFAEVPQAPSQLPAMWKPVVVGWTLGMVVGDIDQNLPVAPAMLPQDPNVRTAYEGLVEHVLHLSKLTPPWPEMMGTSTFWRGTGLAEGMQPEAENGSSAVTQLVVAVRRGLPEHVGKQIGRHFTQFAERRNTLSHIANKAGQRSFAEVREDAREWEQIRLTIMGITQFLCSQIAVDLTESASRAVREETWEELIWQLAL</sequence>
<protein>
    <recommendedName>
        <fullName evidence="3">Apea-like HEPN domain-containing protein</fullName>
    </recommendedName>
</protein>
<accession>A0ABS2ADH8</accession>
<evidence type="ECO:0000313" key="1">
    <source>
        <dbReference type="EMBL" id="MBM2617887.1"/>
    </source>
</evidence>
<comment type="caution">
    <text evidence="1">The sequence shown here is derived from an EMBL/GenBank/DDBJ whole genome shotgun (WGS) entry which is preliminary data.</text>
</comment>